<feature type="domain" description="RING-type" evidence="8">
    <location>
        <begin position="516"/>
        <end position="563"/>
    </location>
</feature>
<dbReference type="PROSITE" id="PS50089">
    <property type="entry name" value="ZF_RING_2"/>
    <property type="match status" value="1"/>
</dbReference>
<dbReference type="Gene3D" id="2.60.120.650">
    <property type="entry name" value="Cupin"/>
    <property type="match status" value="1"/>
</dbReference>
<comment type="subcellular location">
    <subcellularLocation>
        <location evidence="1">Nucleus</location>
    </subcellularLocation>
</comment>
<keyword evidence="5" id="KW-0863">Zinc-finger</keyword>
<organism evidence="10 11">
    <name type="scientific">Apium graveolens</name>
    <name type="common">Celery</name>
    <dbReference type="NCBI Taxonomy" id="4045"/>
    <lineage>
        <taxon>Eukaryota</taxon>
        <taxon>Viridiplantae</taxon>
        <taxon>Streptophyta</taxon>
        <taxon>Embryophyta</taxon>
        <taxon>Tracheophyta</taxon>
        <taxon>Spermatophyta</taxon>
        <taxon>Magnoliopsida</taxon>
        <taxon>eudicotyledons</taxon>
        <taxon>Gunneridae</taxon>
        <taxon>Pentapetalae</taxon>
        <taxon>asterids</taxon>
        <taxon>campanulids</taxon>
        <taxon>Apiales</taxon>
        <taxon>Apiaceae</taxon>
        <taxon>Apioideae</taxon>
        <taxon>apioid superclade</taxon>
        <taxon>Apieae</taxon>
        <taxon>Apium</taxon>
    </lineage>
</organism>
<evidence type="ECO:0000313" key="10">
    <source>
        <dbReference type="EMBL" id="KAF1002620.1"/>
    </source>
</evidence>
<feature type="compositionally biased region" description="Basic residues" evidence="6">
    <location>
        <begin position="330"/>
        <end position="348"/>
    </location>
</feature>
<keyword evidence="7" id="KW-0472">Membrane</keyword>
<dbReference type="AlphaFoldDB" id="A0A6L5BAV2"/>
<keyword evidence="3" id="KW-0479">Metal-binding</keyword>
<evidence type="ECO:0000256" key="1">
    <source>
        <dbReference type="ARBA" id="ARBA00004123"/>
    </source>
</evidence>
<feature type="region of interest" description="Disordered" evidence="6">
    <location>
        <begin position="461"/>
        <end position="507"/>
    </location>
</feature>
<evidence type="ECO:0000259" key="8">
    <source>
        <dbReference type="PROSITE" id="PS50089"/>
    </source>
</evidence>
<feature type="domain" description="JmjC" evidence="9">
    <location>
        <begin position="969"/>
        <end position="1218"/>
    </location>
</feature>
<evidence type="ECO:0000256" key="3">
    <source>
        <dbReference type="ARBA" id="ARBA00022723"/>
    </source>
</evidence>
<dbReference type="PANTHER" id="PTHR12549">
    <property type="entry name" value="JMJC DOMAIN-CONTAINING HISTONE DEMETHYLATION PROTEIN"/>
    <property type="match status" value="1"/>
</dbReference>
<comment type="similarity">
    <text evidence="2">Belongs to the JARID1 histone demethylase family.</text>
</comment>
<protein>
    <recommendedName>
        <fullName evidence="12">JmjC domain-containing protein</fullName>
    </recommendedName>
</protein>
<evidence type="ECO:0000259" key="9">
    <source>
        <dbReference type="PROSITE" id="PS51184"/>
    </source>
</evidence>
<dbReference type="InterPro" id="IPR001841">
    <property type="entry name" value="Znf_RING"/>
</dbReference>
<keyword evidence="4" id="KW-0539">Nucleus</keyword>
<dbReference type="GO" id="GO:0006357">
    <property type="term" value="P:regulation of transcription by RNA polymerase II"/>
    <property type="evidence" value="ECO:0007669"/>
    <property type="project" value="TreeGrafter"/>
</dbReference>
<dbReference type="InterPro" id="IPR003347">
    <property type="entry name" value="JmjC_dom"/>
</dbReference>
<evidence type="ECO:0008006" key="12">
    <source>
        <dbReference type="Google" id="ProtNLM"/>
    </source>
</evidence>
<evidence type="ECO:0000256" key="5">
    <source>
        <dbReference type="PROSITE-ProRule" id="PRU00175"/>
    </source>
</evidence>
<dbReference type="GO" id="GO:0032454">
    <property type="term" value="F:histone H3K9 demethylase activity"/>
    <property type="evidence" value="ECO:0007669"/>
    <property type="project" value="InterPro"/>
</dbReference>
<dbReference type="GO" id="GO:0000785">
    <property type="term" value="C:chromatin"/>
    <property type="evidence" value="ECO:0007669"/>
    <property type="project" value="TreeGrafter"/>
</dbReference>
<sequence>MKIIFNQMTTVQVLNNPQTFIPLLKFELIDVEELYKVISSTPSDFVPTYASDVIDLLEDFKNVKLIQTQYGERKIVKFRIIDGRYIIYNVYMIIYHVTFINFTSSVQINTLSSSKIYLNIDNDIVHEMRIRLEEEGYKVTENSTVSPTQTPNTPIIIETVTLKELGKKNAREDINKSFLCSVKVYAVEEGDRCGYLSCIKCKDGEALRNDDNYKCSSCTSVMPHHSKLIYVHLNIIDLSSGGDTPGTSLSTSKKIKTYFGLVLNYISNPAFCFNDIGLVSNTSWEYYTSSLHIRFYYEVDYICQSDMVENKQRSAVEPNTSSSTPDCQTKRIRRANVKGKKGRGKKGGFQKQNRSGGDECGDSGAKDEGFVQENDNLGGGFDGEGQDKELKKKSSDFVVLEGQDFEKLGGSGYQGFRDEMEVSERNGKQKKVNYQETTELRRCQKKNVKIIKNVDNEELDEFSPEDDLFPKRRKKSLTNKDGGGNCRTQTRGQKRKETDTNKSLTDENGEPLQVMCHQCRRNDRDRVVICGNCKLKGYCVHCMTTWYPTMTEDDFARSCPVCQINCNCIRCLRMKVPQGDKKKLNLSMSFTNEEKIQSSKYIVSTLLPFLKQFNEEQMREKHIEAQVQGLSLSELEVEKAKRGLGERMHCDNCKASIADFHRSCTNCAYNLCLVCCQELRDGCLQGSQEEMNIKILDPGSAYMHGGNLKSSSGISNETTGEDRHPASTLYIQVKASNEDHSRSTSQWKPLKDGNIPCPPNTSGGCSKGILKLLCLRGKDFVLKLLAGAEELSYKYKLITETPGQRCSCFDSVGEIGTNKLKSLKAASREDFSDNYLYCPAAGELQAKDSSHFQYHWLKGEPVIVSNVLESTRGLSWEPMVMCRAVRQIKHFNRSQLLDVVAVDCLNWREVDVNSRQFFNGYLEGKFDNYGWPQILKLEDWPPSITFEELLPRHNAEFLSSLSFKEYTNPRGGYLNLVVKLPEKSNHPDTGPKMCIAYGNAQELGRGDSVTKLHSDMTDVVNVLTHIQEVTFTSAQQAKIDKLKQRHIAQDKREIFGSEQIVNNKVEKQQDVNEKKRTELDEHAGNIDVGTWDNNVEGIEHPGGGALWDIFRRQDSPKLEEYLKKNFREFRHINCRPLDQAVHPIHDRTFYLTLDHKRRLKEEYGIEPWTFVQKRGDAVYIPAGCPNQVRNIKSCIKVSMGFVSPENVSESIRLAEEIRVLPQNHSAKVDNLEIKKLILYAIAQAVRDLEKLPA</sequence>
<evidence type="ECO:0000256" key="6">
    <source>
        <dbReference type="SAM" id="MobiDB-lite"/>
    </source>
</evidence>
<gene>
    <name evidence="10" type="ORF">AG4045_008777</name>
</gene>
<dbReference type="Pfam" id="PF02373">
    <property type="entry name" value="JmjC"/>
    <property type="match status" value="1"/>
</dbReference>
<dbReference type="GO" id="GO:0000118">
    <property type="term" value="C:histone deacetylase complex"/>
    <property type="evidence" value="ECO:0007669"/>
    <property type="project" value="TreeGrafter"/>
</dbReference>
<evidence type="ECO:0000256" key="2">
    <source>
        <dbReference type="ARBA" id="ARBA00006801"/>
    </source>
</evidence>
<feature type="compositionally biased region" description="Polar residues" evidence="6">
    <location>
        <begin position="317"/>
        <end position="327"/>
    </location>
</feature>
<dbReference type="InterPro" id="IPR045109">
    <property type="entry name" value="LSDs-like"/>
</dbReference>
<feature type="transmembrane region" description="Helical" evidence="7">
    <location>
        <begin position="85"/>
        <end position="104"/>
    </location>
</feature>
<keyword evidence="11" id="KW-1185">Reference proteome</keyword>
<dbReference type="GO" id="GO:0003712">
    <property type="term" value="F:transcription coregulator activity"/>
    <property type="evidence" value="ECO:0007669"/>
    <property type="project" value="TreeGrafter"/>
</dbReference>
<evidence type="ECO:0000313" key="11">
    <source>
        <dbReference type="Proteomes" id="UP000593563"/>
    </source>
</evidence>
<keyword evidence="7" id="KW-1133">Transmembrane helix</keyword>
<keyword evidence="7" id="KW-0812">Transmembrane</keyword>
<dbReference type="SUPFAM" id="SSF51197">
    <property type="entry name" value="Clavaminate synthase-like"/>
    <property type="match status" value="1"/>
</dbReference>
<proteinExistence type="inferred from homology"/>
<dbReference type="PROSITE" id="PS51184">
    <property type="entry name" value="JMJC"/>
    <property type="match status" value="1"/>
</dbReference>
<evidence type="ECO:0000256" key="4">
    <source>
        <dbReference type="ARBA" id="ARBA00023242"/>
    </source>
</evidence>
<evidence type="ECO:0000256" key="7">
    <source>
        <dbReference type="SAM" id="Phobius"/>
    </source>
</evidence>
<dbReference type="FunFam" id="2.60.120.650:FF:000040">
    <property type="entry name" value="lysine-specific demethylase JMJ25 isoform X1"/>
    <property type="match status" value="1"/>
</dbReference>
<dbReference type="PANTHER" id="PTHR12549:SF11">
    <property type="entry name" value="LYSINE-SPECIFIC DEMETHYLASE JMJ25"/>
    <property type="match status" value="1"/>
</dbReference>
<dbReference type="EMBL" id="WRXP01000754">
    <property type="protein sequence ID" value="KAF1002620.1"/>
    <property type="molecule type" value="Genomic_DNA"/>
</dbReference>
<feature type="region of interest" description="Disordered" evidence="6">
    <location>
        <begin position="313"/>
        <end position="388"/>
    </location>
</feature>
<dbReference type="SMART" id="SM00558">
    <property type="entry name" value="JmjC"/>
    <property type="match status" value="1"/>
</dbReference>
<dbReference type="GO" id="GO:0008270">
    <property type="term" value="F:zinc ion binding"/>
    <property type="evidence" value="ECO:0007669"/>
    <property type="project" value="UniProtKB-KW"/>
</dbReference>
<keyword evidence="5" id="KW-0862">Zinc</keyword>
<reference evidence="10" key="1">
    <citation type="submission" date="2020-01" db="EMBL/GenBank/DDBJ databases">
        <title>The Celery Genome Sequence Reveals Sequential Paleo-tetraploidization, Resistance Gene Elimination, Karyotype Evolution, and Functional Innovation in Apiales.</title>
        <authorList>
            <person name="Song X."/>
        </authorList>
    </citation>
    <scope>NUCLEOTIDE SEQUENCE</scope>
    <source>
        <tissue evidence="10">Leaf</tissue>
    </source>
</reference>
<dbReference type="Proteomes" id="UP000593563">
    <property type="component" value="Unassembled WGS sequence"/>
</dbReference>
<name>A0A6L5BAV2_APIGR</name>
<accession>A0A6L5BAV2</accession>
<comment type="caution">
    <text evidence="10">The sequence shown here is derived from an EMBL/GenBank/DDBJ whole genome shotgun (WGS) entry which is preliminary data.</text>
</comment>
<dbReference type="GO" id="GO:0031490">
    <property type="term" value="F:chromatin DNA binding"/>
    <property type="evidence" value="ECO:0007669"/>
    <property type="project" value="TreeGrafter"/>
</dbReference>